<organism evidence="2 3">
    <name type="scientific">Nonomuraea aridisoli</name>
    <dbReference type="NCBI Taxonomy" id="2070368"/>
    <lineage>
        <taxon>Bacteria</taxon>
        <taxon>Bacillati</taxon>
        <taxon>Actinomycetota</taxon>
        <taxon>Actinomycetes</taxon>
        <taxon>Streptosporangiales</taxon>
        <taxon>Streptosporangiaceae</taxon>
        <taxon>Nonomuraea</taxon>
    </lineage>
</organism>
<gene>
    <name evidence="2" type="ORF">C1J01_09325</name>
</gene>
<dbReference type="Pfam" id="PF13480">
    <property type="entry name" value="Acetyltransf_6"/>
    <property type="match status" value="1"/>
</dbReference>
<name>A0A2W2E8H7_9ACTN</name>
<dbReference type="EMBL" id="POUD01000026">
    <property type="protein sequence ID" value="PZG20412.1"/>
    <property type="molecule type" value="Genomic_DNA"/>
</dbReference>
<dbReference type="InterPro" id="IPR038740">
    <property type="entry name" value="BioF2-like_GNAT_dom"/>
</dbReference>
<sequence length="376" mass="41435">MTGTTSRTSAARLAVQVITKGEDLAALSAEWADLYARSSAATPFQSYGWLCSWWRVYGVSGRLRVFLARRDGRLVAAAPFRLEHRMGCRVLTPVGGEQSDFTDIVVDDAEDDASLLELRAGLLAQPGWDVIDVPEARPGAAIRRLAGLWDGRSWTLPASTCLQLPGRPVDQVLAGLKASRARRLRSALRKLDTLDLSVTPVGADRAEHTMAELLRLHTLQWESRPINAHHTHPRFREHLTRAAQSMVADGHAALAEFRVGGRLLACDFTVIGKDFVGGYLYGVHPDLRAEADVLMMLLRQNLAMAHRLGRPVLSLLRGDEPYKAKWECEAVANQRVLLGRGVRAAAYAATAGMRVAGRDLVKRRCPRLAQQVASWR</sequence>
<reference evidence="2 3" key="1">
    <citation type="submission" date="2018-01" db="EMBL/GenBank/DDBJ databases">
        <title>Draft genome sequence of Nonomuraea sp. KC333.</title>
        <authorList>
            <person name="Sahin N."/>
            <person name="Saygin H."/>
            <person name="Ay H."/>
        </authorList>
    </citation>
    <scope>NUCLEOTIDE SEQUENCE [LARGE SCALE GENOMIC DNA]</scope>
    <source>
        <strain evidence="2 3">KC333</strain>
    </source>
</reference>
<evidence type="ECO:0000313" key="3">
    <source>
        <dbReference type="Proteomes" id="UP000249304"/>
    </source>
</evidence>
<dbReference type="AlphaFoldDB" id="A0A2W2E8H7"/>
<dbReference type="SUPFAM" id="SSF55729">
    <property type="entry name" value="Acyl-CoA N-acyltransferases (Nat)"/>
    <property type="match status" value="1"/>
</dbReference>
<evidence type="ECO:0000313" key="2">
    <source>
        <dbReference type="EMBL" id="PZG20412.1"/>
    </source>
</evidence>
<dbReference type="InterPro" id="IPR016181">
    <property type="entry name" value="Acyl_CoA_acyltransferase"/>
</dbReference>
<comment type="caution">
    <text evidence="2">The sequence shown here is derived from an EMBL/GenBank/DDBJ whole genome shotgun (WGS) entry which is preliminary data.</text>
</comment>
<evidence type="ECO:0000259" key="1">
    <source>
        <dbReference type="Pfam" id="PF13480"/>
    </source>
</evidence>
<feature type="domain" description="BioF2-like acetyltransferase" evidence="1">
    <location>
        <begin position="179"/>
        <end position="323"/>
    </location>
</feature>
<accession>A0A2W2E8H7</accession>
<keyword evidence="3" id="KW-1185">Reference proteome</keyword>
<dbReference type="RefSeq" id="WP_111178141.1">
    <property type="nucleotide sequence ID" value="NZ_POUD01000026.1"/>
</dbReference>
<dbReference type="OrthoDB" id="3452668at2"/>
<dbReference type="Proteomes" id="UP000249304">
    <property type="component" value="Unassembled WGS sequence"/>
</dbReference>
<keyword evidence="2" id="KW-0808">Transferase</keyword>
<proteinExistence type="predicted"/>
<dbReference type="GO" id="GO:0016740">
    <property type="term" value="F:transferase activity"/>
    <property type="evidence" value="ECO:0007669"/>
    <property type="project" value="UniProtKB-KW"/>
</dbReference>
<protein>
    <submittedName>
        <fullName evidence="2">Glycosyl transferase family 1</fullName>
    </submittedName>
</protein>